<evidence type="ECO:0008006" key="4">
    <source>
        <dbReference type="Google" id="ProtNLM"/>
    </source>
</evidence>
<feature type="region of interest" description="Disordered" evidence="1">
    <location>
        <begin position="71"/>
        <end position="199"/>
    </location>
</feature>
<reference evidence="2" key="1">
    <citation type="journal article" date="2020" name="Stud. Mycol.">
        <title>101 Dothideomycetes genomes: a test case for predicting lifestyles and emergence of pathogens.</title>
        <authorList>
            <person name="Haridas S."/>
            <person name="Albert R."/>
            <person name="Binder M."/>
            <person name="Bloem J."/>
            <person name="Labutti K."/>
            <person name="Salamov A."/>
            <person name="Andreopoulos B."/>
            <person name="Baker S."/>
            <person name="Barry K."/>
            <person name="Bills G."/>
            <person name="Bluhm B."/>
            <person name="Cannon C."/>
            <person name="Castanera R."/>
            <person name="Culley D."/>
            <person name="Daum C."/>
            <person name="Ezra D."/>
            <person name="Gonzalez J."/>
            <person name="Henrissat B."/>
            <person name="Kuo A."/>
            <person name="Liang C."/>
            <person name="Lipzen A."/>
            <person name="Lutzoni F."/>
            <person name="Magnuson J."/>
            <person name="Mondo S."/>
            <person name="Nolan M."/>
            <person name="Ohm R."/>
            <person name="Pangilinan J."/>
            <person name="Park H.-J."/>
            <person name="Ramirez L."/>
            <person name="Alfaro M."/>
            <person name="Sun H."/>
            <person name="Tritt A."/>
            <person name="Yoshinaga Y."/>
            <person name="Zwiers L.-H."/>
            <person name="Turgeon B."/>
            <person name="Goodwin S."/>
            <person name="Spatafora J."/>
            <person name="Crous P."/>
            <person name="Grigoriev I."/>
        </authorList>
    </citation>
    <scope>NUCLEOTIDE SEQUENCE</scope>
    <source>
        <strain evidence="2">CBS 269.34</strain>
    </source>
</reference>
<organism evidence="2 3">
    <name type="scientific">Lophium mytilinum</name>
    <dbReference type="NCBI Taxonomy" id="390894"/>
    <lineage>
        <taxon>Eukaryota</taxon>
        <taxon>Fungi</taxon>
        <taxon>Dikarya</taxon>
        <taxon>Ascomycota</taxon>
        <taxon>Pezizomycotina</taxon>
        <taxon>Dothideomycetes</taxon>
        <taxon>Pleosporomycetidae</taxon>
        <taxon>Mytilinidiales</taxon>
        <taxon>Mytilinidiaceae</taxon>
        <taxon>Lophium</taxon>
    </lineage>
</organism>
<feature type="compositionally biased region" description="Low complexity" evidence="1">
    <location>
        <begin position="108"/>
        <end position="128"/>
    </location>
</feature>
<dbReference type="AlphaFoldDB" id="A0A6A6QDY0"/>
<evidence type="ECO:0000313" key="2">
    <source>
        <dbReference type="EMBL" id="KAF2490482.1"/>
    </source>
</evidence>
<feature type="compositionally biased region" description="Low complexity" evidence="1">
    <location>
        <begin position="85"/>
        <end position="99"/>
    </location>
</feature>
<proteinExistence type="predicted"/>
<feature type="compositionally biased region" description="Basic and acidic residues" evidence="1">
    <location>
        <begin position="186"/>
        <end position="199"/>
    </location>
</feature>
<protein>
    <recommendedName>
        <fullName evidence="4">Myb-like domain-containing protein</fullName>
    </recommendedName>
</protein>
<dbReference type="EMBL" id="MU004197">
    <property type="protein sequence ID" value="KAF2490482.1"/>
    <property type="molecule type" value="Genomic_DNA"/>
</dbReference>
<accession>A0A6A6QDY0</accession>
<evidence type="ECO:0000256" key="1">
    <source>
        <dbReference type="SAM" id="MobiDB-lite"/>
    </source>
</evidence>
<dbReference type="Proteomes" id="UP000799750">
    <property type="component" value="Unassembled WGS sequence"/>
</dbReference>
<evidence type="ECO:0000313" key="3">
    <source>
        <dbReference type="Proteomes" id="UP000799750"/>
    </source>
</evidence>
<sequence length="199" mass="21577">MSDTNANTKFTWAGENERKLMMLTLGRQLGAEDYEKIAACFPEVTLVAVKIRTSRLRVERTNLFKKLGLGEPDAGAAGKGRKVATKSAKGAKAAAPVDDPVAEKPKVAKATTPVAKKPKTAKAAATVAEKPKAATPRKRKASTEEDPELENINVTLKKGKTVHISEDSEEEDKTVHISEEQEDKEEAVLIKAEPKDDDE</sequence>
<gene>
    <name evidence="2" type="ORF">BU16DRAFT_622083</name>
</gene>
<name>A0A6A6QDY0_9PEZI</name>
<keyword evidence="3" id="KW-1185">Reference proteome</keyword>
<dbReference type="OrthoDB" id="3889136at2759"/>